<protein>
    <recommendedName>
        <fullName evidence="3">Retrotransposon Copia-like N-terminal domain-containing protein</fullName>
    </recommendedName>
</protein>
<dbReference type="PANTHER" id="PTHR47481">
    <property type="match status" value="1"/>
</dbReference>
<dbReference type="EMBL" id="CP093344">
    <property type="protein sequence ID" value="WOG86407.1"/>
    <property type="molecule type" value="Genomic_DNA"/>
</dbReference>
<dbReference type="Pfam" id="PF14223">
    <property type="entry name" value="Retrotran_gag_2"/>
    <property type="match status" value="1"/>
</dbReference>
<accession>A0AAF0WAK7</accession>
<name>A0AAF0WAK7_DAUCS</name>
<organism evidence="1 2">
    <name type="scientific">Daucus carota subsp. sativus</name>
    <name type="common">Carrot</name>
    <dbReference type="NCBI Taxonomy" id="79200"/>
    <lineage>
        <taxon>Eukaryota</taxon>
        <taxon>Viridiplantae</taxon>
        <taxon>Streptophyta</taxon>
        <taxon>Embryophyta</taxon>
        <taxon>Tracheophyta</taxon>
        <taxon>Spermatophyta</taxon>
        <taxon>Magnoliopsida</taxon>
        <taxon>eudicotyledons</taxon>
        <taxon>Gunneridae</taxon>
        <taxon>Pentapetalae</taxon>
        <taxon>asterids</taxon>
        <taxon>campanulids</taxon>
        <taxon>Apiales</taxon>
        <taxon>Apiaceae</taxon>
        <taxon>Apioideae</taxon>
        <taxon>Scandiceae</taxon>
        <taxon>Daucinae</taxon>
        <taxon>Daucus</taxon>
        <taxon>Daucus sect. Daucus</taxon>
    </lineage>
</organism>
<dbReference type="AlphaFoldDB" id="A0AAF0WAK7"/>
<dbReference type="Proteomes" id="UP000077755">
    <property type="component" value="Chromosome 2"/>
</dbReference>
<reference evidence="1" key="2">
    <citation type="submission" date="2022-03" db="EMBL/GenBank/DDBJ databases">
        <title>Draft title - Genomic analysis of global carrot germplasm unveils the trajectory of domestication and the origin of high carotenoid orange carrot.</title>
        <authorList>
            <person name="Iorizzo M."/>
            <person name="Ellison S."/>
            <person name="Senalik D."/>
            <person name="Macko-Podgorni A."/>
            <person name="Grzebelus D."/>
            <person name="Bostan H."/>
            <person name="Rolling W."/>
            <person name="Curaba J."/>
            <person name="Simon P."/>
        </authorList>
    </citation>
    <scope>NUCLEOTIDE SEQUENCE</scope>
    <source>
        <tissue evidence="1">Leaf</tissue>
    </source>
</reference>
<proteinExistence type="predicted"/>
<evidence type="ECO:0000313" key="2">
    <source>
        <dbReference type="Proteomes" id="UP000077755"/>
    </source>
</evidence>
<gene>
    <name evidence="1" type="ORF">DCAR_0205611</name>
</gene>
<reference evidence="1" key="1">
    <citation type="journal article" date="2016" name="Nat. Genet.">
        <title>A high-quality carrot genome assembly provides new insights into carotenoid accumulation and asterid genome evolution.</title>
        <authorList>
            <person name="Iorizzo M."/>
            <person name="Ellison S."/>
            <person name="Senalik D."/>
            <person name="Zeng P."/>
            <person name="Satapoomin P."/>
            <person name="Huang J."/>
            <person name="Bowman M."/>
            <person name="Iovene M."/>
            <person name="Sanseverino W."/>
            <person name="Cavagnaro P."/>
            <person name="Yildiz M."/>
            <person name="Macko-Podgorni A."/>
            <person name="Moranska E."/>
            <person name="Grzebelus E."/>
            <person name="Grzebelus D."/>
            <person name="Ashrafi H."/>
            <person name="Zheng Z."/>
            <person name="Cheng S."/>
            <person name="Spooner D."/>
            <person name="Van Deynze A."/>
            <person name="Simon P."/>
        </authorList>
    </citation>
    <scope>NUCLEOTIDE SEQUENCE</scope>
    <source>
        <tissue evidence="1">Leaf</tissue>
    </source>
</reference>
<sequence length="271" mass="30119">MTSTNNQIPNDSEPSRPFTIVQFTNAIKLTSTNYITWKAQIKSILIGYDLFKFVDGTHSAPTKTITINSVTKSNPAYTTWMRQDQLLYGALVSTLASNVAPLITQTETTQEAWKILEETYAKPSRGHINQLKDKLKNLKKGNQSITDFMQQVKGCLDILASLGKPQDPEDIIDYVLRGLDSTFQAVVDAVQNRESMISFAELHEKLINKELQLKNEGASSPVAAPVTAMMMQSKSKPKHRPNTPMPVLSSLSGSLEICLRLSVRTLVVYSI</sequence>
<evidence type="ECO:0008006" key="3">
    <source>
        <dbReference type="Google" id="ProtNLM"/>
    </source>
</evidence>
<dbReference type="PANTHER" id="PTHR47481:SF22">
    <property type="entry name" value="RETROTRANSPOSON GAG DOMAIN-CONTAINING PROTEIN"/>
    <property type="match status" value="1"/>
</dbReference>
<evidence type="ECO:0000313" key="1">
    <source>
        <dbReference type="EMBL" id="WOG86407.1"/>
    </source>
</evidence>
<keyword evidence="2" id="KW-1185">Reference proteome</keyword>